<accession>A0A2U1MZG7</accession>
<protein>
    <recommendedName>
        <fullName evidence="5">Ulp1 protease family, C-terminal catalytic domain-containing protein</fullName>
    </recommendedName>
</protein>
<dbReference type="AlphaFoldDB" id="A0A2U1MZG7"/>
<organism evidence="3 4">
    <name type="scientific">Artemisia annua</name>
    <name type="common">Sweet wormwood</name>
    <dbReference type="NCBI Taxonomy" id="35608"/>
    <lineage>
        <taxon>Eukaryota</taxon>
        <taxon>Viridiplantae</taxon>
        <taxon>Streptophyta</taxon>
        <taxon>Embryophyta</taxon>
        <taxon>Tracheophyta</taxon>
        <taxon>Spermatophyta</taxon>
        <taxon>Magnoliopsida</taxon>
        <taxon>eudicotyledons</taxon>
        <taxon>Gunneridae</taxon>
        <taxon>Pentapetalae</taxon>
        <taxon>asterids</taxon>
        <taxon>campanulids</taxon>
        <taxon>Asterales</taxon>
        <taxon>Asteraceae</taxon>
        <taxon>Asteroideae</taxon>
        <taxon>Anthemideae</taxon>
        <taxon>Artemisiinae</taxon>
        <taxon>Artemisia</taxon>
    </lineage>
</organism>
<dbReference type="PANTHER" id="PTHR34835">
    <property type="entry name" value="OS07G0283600 PROTEIN-RELATED"/>
    <property type="match status" value="1"/>
</dbReference>
<name>A0A2U1MZG7_ARTAN</name>
<feature type="region of interest" description="Disordered" evidence="1">
    <location>
        <begin position="571"/>
        <end position="624"/>
    </location>
</feature>
<evidence type="ECO:0008006" key="5">
    <source>
        <dbReference type="Google" id="ProtNLM"/>
    </source>
</evidence>
<evidence type="ECO:0000256" key="2">
    <source>
        <dbReference type="SAM" id="Phobius"/>
    </source>
</evidence>
<sequence>MNLRAYSPSDDDFVKDAFTDKRTRASSKADEPVSKKSKKPAVSSKPSKTPVSSKPSKLSKPSASSKPSKPSGSSKPSKPSGSSNPEDPKPVLSEDLKPGLNLRQNLQAGEDKFQMVKIKNFPGPLYDIVNEITVDQKRAVSSLGFTSLMDFGLNVMPSRLGFWLLERFDAKSGILTVFGETIKIDAERVHHTFGFPMGNLEVDVREVVKERSNENYIEWRAQFGSTKKNPRLYVNKDLLPLIRKQIERNDCGKLFMMNMICLFSTILFHVVSMGTLNIAVMPSLVDLTKVRQMNWCKYVVDCMKHEKSEWKAGKPFFGPILLLEVIFANSLLKNPKILSLKYWKTELLEELEVMMFGKIRKGRAPKAVKTVNEGELEEAEEETNDDDAEKNDDNGEEENDDDDDGEEQENDDTENNIDDDGAEQNIDDQYQIENAGAESQNVEQPSTKQRWTKNIVKKRGTPEKLGLQMIIDNYGDEIEKEQTEEDQIQPVIREDEDNMLIEYTVKKRRRTKKGEKQKRKSSSLSPNNRYSMNMFKNVVGYKRKRTSNSPKADDVDEQMPDIVHIDDIQEPHWEDPQPFDDVIPNTGTDDDIQRTESDPMADPMTGTDQTSENRNDEPSSSSIKLTQQQLSAINFRLFRLQLIFCS</sequence>
<keyword evidence="4" id="KW-1185">Reference proteome</keyword>
<dbReference type="EMBL" id="PKPP01003991">
    <property type="protein sequence ID" value="PWA66627.1"/>
    <property type="molecule type" value="Genomic_DNA"/>
</dbReference>
<dbReference type="Proteomes" id="UP000245207">
    <property type="component" value="Unassembled WGS sequence"/>
</dbReference>
<keyword evidence="2" id="KW-1133">Transmembrane helix</keyword>
<comment type="caution">
    <text evidence="3">The sequence shown here is derived from an EMBL/GenBank/DDBJ whole genome shotgun (WGS) entry which is preliminary data.</text>
</comment>
<evidence type="ECO:0000256" key="1">
    <source>
        <dbReference type="SAM" id="MobiDB-lite"/>
    </source>
</evidence>
<feature type="compositionally biased region" description="Basic and acidic residues" evidence="1">
    <location>
        <begin position="86"/>
        <end position="96"/>
    </location>
</feature>
<feature type="region of interest" description="Disordered" evidence="1">
    <location>
        <begin position="367"/>
        <end position="423"/>
    </location>
</feature>
<feature type="compositionally biased region" description="Basic residues" evidence="1">
    <location>
        <begin position="506"/>
        <end position="521"/>
    </location>
</feature>
<feature type="region of interest" description="Disordered" evidence="1">
    <location>
        <begin position="1"/>
        <end position="96"/>
    </location>
</feature>
<evidence type="ECO:0000313" key="4">
    <source>
        <dbReference type="Proteomes" id="UP000245207"/>
    </source>
</evidence>
<feature type="compositionally biased region" description="Low complexity" evidence="1">
    <location>
        <begin position="40"/>
        <end position="83"/>
    </location>
</feature>
<reference evidence="3 4" key="1">
    <citation type="journal article" date="2018" name="Mol. Plant">
        <title>The genome of Artemisia annua provides insight into the evolution of Asteraceae family and artemisinin biosynthesis.</title>
        <authorList>
            <person name="Shen Q."/>
            <person name="Zhang L."/>
            <person name="Liao Z."/>
            <person name="Wang S."/>
            <person name="Yan T."/>
            <person name="Shi P."/>
            <person name="Liu M."/>
            <person name="Fu X."/>
            <person name="Pan Q."/>
            <person name="Wang Y."/>
            <person name="Lv Z."/>
            <person name="Lu X."/>
            <person name="Zhang F."/>
            <person name="Jiang W."/>
            <person name="Ma Y."/>
            <person name="Chen M."/>
            <person name="Hao X."/>
            <person name="Li L."/>
            <person name="Tang Y."/>
            <person name="Lv G."/>
            <person name="Zhou Y."/>
            <person name="Sun X."/>
            <person name="Brodelius P.E."/>
            <person name="Rose J.K.C."/>
            <person name="Tang K."/>
        </authorList>
    </citation>
    <scope>NUCLEOTIDE SEQUENCE [LARGE SCALE GENOMIC DNA]</scope>
    <source>
        <strain evidence="4">cv. Huhao1</strain>
        <tissue evidence="3">Leaf</tissue>
    </source>
</reference>
<keyword evidence="2" id="KW-0472">Membrane</keyword>
<evidence type="ECO:0000313" key="3">
    <source>
        <dbReference type="EMBL" id="PWA66627.1"/>
    </source>
</evidence>
<gene>
    <name evidence="3" type="ORF">CTI12_AA324110</name>
</gene>
<feature type="compositionally biased region" description="Acidic residues" evidence="1">
    <location>
        <begin position="374"/>
        <end position="423"/>
    </location>
</feature>
<keyword evidence="2" id="KW-0812">Transmembrane</keyword>
<feature type="transmembrane region" description="Helical" evidence="2">
    <location>
        <begin position="254"/>
        <end position="280"/>
    </location>
</feature>
<proteinExistence type="predicted"/>
<feature type="compositionally biased region" description="Polar residues" evidence="1">
    <location>
        <begin position="522"/>
        <end position="531"/>
    </location>
</feature>
<dbReference type="PANTHER" id="PTHR34835:SF90">
    <property type="entry name" value="AMINOTRANSFERASE-LIKE PLANT MOBILE DOMAIN-CONTAINING PROTEIN"/>
    <property type="match status" value="1"/>
</dbReference>
<feature type="region of interest" description="Disordered" evidence="1">
    <location>
        <begin position="506"/>
        <end position="533"/>
    </location>
</feature>
<feature type="compositionally biased region" description="Basic and acidic residues" evidence="1">
    <location>
        <begin position="12"/>
        <end position="34"/>
    </location>
</feature>